<dbReference type="EMBL" id="QRBF01000007">
    <property type="protein sequence ID" value="RDS81479.1"/>
    <property type="molecule type" value="Genomic_DNA"/>
</dbReference>
<comment type="caution">
    <text evidence="2">The sequence shown here is derived from an EMBL/GenBank/DDBJ whole genome shotgun (WGS) entry which is preliminary data.</text>
</comment>
<evidence type="ECO:0008006" key="4">
    <source>
        <dbReference type="Google" id="ProtNLM"/>
    </source>
</evidence>
<dbReference type="AlphaFoldDB" id="A0A370WZA9"/>
<dbReference type="Proteomes" id="UP000255334">
    <property type="component" value="Unassembled WGS sequence"/>
</dbReference>
<evidence type="ECO:0000313" key="2">
    <source>
        <dbReference type="EMBL" id="RDS81479.1"/>
    </source>
</evidence>
<accession>A0A370WZA9</accession>
<keyword evidence="3" id="KW-1185">Reference proteome</keyword>
<dbReference type="OrthoDB" id="9156649at2"/>
<keyword evidence="1" id="KW-0472">Membrane</keyword>
<evidence type="ECO:0000256" key="1">
    <source>
        <dbReference type="SAM" id="Phobius"/>
    </source>
</evidence>
<dbReference type="RefSeq" id="WP_115479384.1">
    <property type="nucleotide sequence ID" value="NZ_QRBF01000007.1"/>
</dbReference>
<protein>
    <recommendedName>
        <fullName evidence="4">Multidrug transporter</fullName>
    </recommendedName>
</protein>
<keyword evidence="1" id="KW-1133">Transmembrane helix</keyword>
<proteinExistence type="predicted"/>
<keyword evidence="1" id="KW-0812">Transmembrane</keyword>
<name>A0A370WZA9_9GAMM</name>
<sequence>MNWNELLRLPATLLVILAAVVLFVALVQLMAARQHVLARRPLAASGHALLLVIFTVLGLFLAGIAMSLRGYRFLSEEEPVVQIDSRILSPQRWALTLTWPDGATRNVMLAGDDFRVEAVVLKWKLPAMLAGLPPLYRLDRVSGRYDDASQEMNAPRTVIDFNRAGQSDLLDLRKQYPGWVPEVDALFGSGVFLPLVDGGHYSVSLMRTGALVARPDDATQQRIGQPLGG</sequence>
<gene>
    <name evidence="2" type="ORF">DWU99_17590</name>
</gene>
<feature type="transmembrane region" description="Helical" evidence="1">
    <location>
        <begin position="48"/>
        <end position="68"/>
    </location>
</feature>
<organism evidence="2 3">
    <name type="scientific">Dyella psychrodurans</name>
    <dbReference type="NCBI Taxonomy" id="1927960"/>
    <lineage>
        <taxon>Bacteria</taxon>
        <taxon>Pseudomonadati</taxon>
        <taxon>Pseudomonadota</taxon>
        <taxon>Gammaproteobacteria</taxon>
        <taxon>Lysobacterales</taxon>
        <taxon>Rhodanobacteraceae</taxon>
        <taxon>Dyella</taxon>
    </lineage>
</organism>
<evidence type="ECO:0000313" key="3">
    <source>
        <dbReference type="Proteomes" id="UP000255334"/>
    </source>
</evidence>
<feature type="transmembrane region" description="Helical" evidence="1">
    <location>
        <begin position="6"/>
        <end position="27"/>
    </location>
</feature>
<reference evidence="2 3" key="1">
    <citation type="submission" date="2018-07" db="EMBL/GenBank/DDBJ databases">
        <title>Dyella monticola sp. nov. and Dyella psychrodurans sp. nov. isolated from monsoon evergreen broad-leaved forest soil of Dinghu Mountain, China.</title>
        <authorList>
            <person name="Gao Z."/>
            <person name="Qiu L."/>
        </authorList>
    </citation>
    <scope>NUCLEOTIDE SEQUENCE [LARGE SCALE GENOMIC DNA]</scope>
    <source>
        <strain evidence="2 3">4MSK11</strain>
    </source>
</reference>